<protein>
    <submittedName>
        <fullName evidence="4">Sugar transferase</fullName>
        <ecNumber evidence="4">2.7.8.-</ecNumber>
    </submittedName>
</protein>
<evidence type="ECO:0000313" key="5">
    <source>
        <dbReference type="Proteomes" id="UP001223520"/>
    </source>
</evidence>
<feature type="transmembrane region" description="Helical" evidence="2">
    <location>
        <begin position="48"/>
        <end position="71"/>
    </location>
</feature>
<dbReference type="EMBL" id="CP124543">
    <property type="protein sequence ID" value="WGV25062.1"/>
    <property type="molecule type" value="Genomic_DNA"/>
</dbReference>
<evidence type="ECO:0000259" key="3">
    <source>
        <dbReference type="Pfam" id="PF02397"/>
    </source>
</evidence>
<comment type="similarity">
    <text evidence="1">Belongs to the bacterial sugar transferase family.</text>
</comment>
<dbReference type="EC" id="2.7.8.-" evidence="4"/>
<reference evidence="4 5" key="1">
    <citation type="journal article" date="2023" name="Limnol Oceanogr Lett">
        <title>Environmental adaptations by the intertidal Antarctic cyanobacterium Halotia branconii CENA392 as revealed using long-read genome sequencing.</title>
        <authorList>
            <person name="Dextro R.B."/>
            <person name="Delbaje E."/>
            <person name="Freitas P.N.N."/>
            <person name="Geraldes V."/>
            <person name="Pinto E."/>
            <person name="Long P.F."/>
            <person name="Fiore M.F."/>
        </authorList>
    </citation>
    <scope>NUCLEOTIDE SEQUENCE [LARGE SCALE GENOMIC DNA]</scope>
    <source>
        <strain evidence="4 5">CENA392</strain>
    </source>
</reference>
<gene>
    <name evidence="4" type="ORF">QI031_25420</name>
</gene>
<keyword evidence="2" id="KW-0812">Transmembrane</keyword>
<evidence type="ECO:0000313" key="4">
    <source>
        <dbReference type="EMBL" id="WGV25062.1"/>
    </source>
</evidence>
<keyword evidence="2" id="KW-0472">Membrane</keyword>
<dbReference type="PANTHER" id="PTHR30576">
    <property type="entry name" value="COLANIC BIOSYNTHESIS UDP-GLUCOSE LIPID CARRIER TRANSFERASE"/>
    <property type="match status" value="1"/>
</dbReference>
<keyword evidence="2" id="KW-1133">Transmembrane helix</keyword>
<keyword evidence="5" id="KW-1185">Reference proteome</keyword>
<dbReference type="GO" id="GO:0016780">
    <property type="term" value="F:phosphotransferase activity, for other substituted phosphate groups"/>
    <property type="evidence" value="ECO:0007669"/>
    <property type="project" value="TreeGrafter"/>
</dbReference>
<feature type="domain" description="Bacterial sugar transferase" evidence="3">
    <location>
        <begin position="43"/>
        <end position="230"/>
    </location>
</feature>
<dbReference type="KEGG" id="hbq:QI031_25420"/>
<keyword evidence="4" id="KW-0808">Transferase</keyword>
<dbReference type="Pfam" id="PF02397">
    <property type="entry name" value="Bac_transf"/>
    <property type="match status" value="1"/>
</dbReference>
<dbReference type="PANTHER" id="PTHR30576:SF10">
    <property type="entry name" value="SLL5057 PROTEIN"/>
    <property type="match status" value="1"/>
</dbReference>
<dbReference type="AlphaFoldDB" id="A0AAJ6P8W5"/>
<organism evidence="4 5">
    <name type="scientific">Halotia branconii CENA392</name>
    <dbReference type="NCBI Taxonomy" id="1539056"/>
    <lineage>
        <taxon>Bacteria</taxon>
        <taxon>Bacillati</taxon>
        <taxon>Cyanobacteriota</taxon>
        <taxon>Cyanophyceae</taxon>
        <taxon>Nostocales</taxon>
        <taxon>Nodulariaceae</taxon>
        <taxon>Halotia</taxon>
    </lineage>
</organism>
<dbReference type="RefSeq" id="WP_281482366.1">
    <property type="nucleotide sequence ID" value="NZ_CP124543.1"/>
</dbReference>
<dbReference type="Proteomes" id="UP001223520">
    <property type="component" value="Chromosome"/>
</dbReference>
<name>A0AAJ6P8W5_9CYAN</name>
<evidence type="ECO:0000256" key="2">
    <source>
        <dbReference type="SAM" id="Phobius"/>
    </source>
</evidence>
<dbReference type="InterPro" id="IPR003362">
    <property type="entry name" value="Bact_transf"/>
</dbReference>
<evidence type="ECO:0000256" key="1">
    <source>
        <dbReference type="ARBA" id="ARBA00006464"/>
    </source>
</evidence>
<sequence>MSIPTSTSNKRDCAVNNLAIFTHLDSVNCSQQPLHPSTTSITKRAIDILGAIIGLTITSLVAIPVAVATIANNPGPIFYSQVRCGLNGRPFRIWKFRSMVVGADKLKHLVKNQAKGHIFKAANDPRITPVGRFLRCTSLDELPQFWNVLVGDMSLVGTRPPTPDEVIHYEPHHWQRLRVKPGMTGEWQANGRSSIEDFETIVSMDLKYQRKWSVAYDLSLILKTIWVVFKKSGAC</sequence>
<accession>A0AAJ6P8W5</accession>
<proteinExistence type="inferred from homology"/>